<evidence type="ECO:0008006" key="4">
    <source>
        <dbReference type="Google" id="ProtNLM"/>
    </source>
</evidence>
<comment type="caution">
    <text evidence="2">The sequence shown here is derived from an EMBL/GenBank/DDBJ whole genome shotgun (WGS) entry which is preliminary data.</text>
</comment>
<accession>A0AA39NL81</accession>
<evidence type="ECO:0000313" key="3">
    <source>
        <dbReference type="Proteomes" id="UP001175211"/>
    </source>
</evidence>
<keyword evidence="3" id="KW-1185">Reference proteome</keyword>
<dbReference type="Proteomes" id="UP001175211">
    <property type="component" value="Unassembled WGS sequence"/>
</dbReference>
<dbReference type="EMBL" id="JAUEPS010000002">
    <property type="protein sequence ID" value="KAK0467701.1"/>
    <property type="molecule type" value="Genomic_DNA"/>
</dbReference>
<name>A0AA39NL81_ARMTA</name>
<feature type="chain" id="PRO_5041214517" description="DUF4218 domain-containing protein" evidence="1">
    <location>
        <begin position="28"/>
        <end position="362"/>
    </location>
</feature>
<sequence>YSRTWKHLYGRLVRAALVLIICDLPAAHKFGGFGGCSHRHFCNVCCTFTSLQIYRAYSRDTMTHSWVHRTNNDTRQWAQRYADAPKVASADKFFKKSGQRWTCLLLLPYFDLSCMIVMDCMHNLFLGVIKEHFHRILGFRVQKNKPYEPEVAQPPKPTLGYHPGSVTTKDEMETFWRDLGNMIKLSWLTSVPAKVGGNESDGKLKADQWWVLRLTFIPLSLIPMWSNASPQKQELLKLTMDLVSTVIVATLYKTSAEHGQIYTKHMMAYHSCLQSLFPSYECHPNHHMSMHIEEYLALYGPAQGWWAFLFERAIGQLQRISTNYKPGELQCLTVFRHLNVSKGEYEETISRSWHCRSNFCIC</sequence>
<evidence type="ECO:0000256" key="1">
    <source>
        <dbReference type="SAM" id="SignalP"/>
    </source>
</evidence>
<dbReference type="PANTHER" id="PTHR46579">
    <property type="entry name" value="F5/8 TYPE C DOMAIN-CONTAINING PROTEIN-RELATED"/>
    <property type="match status" value="1"/>
</dbReference>
<dbReference type="PANTHER" id="PTHR46579:SF2">
    <property type="entry name" value="C2H2-TYPE DOMAIN-CONTAINING PROTEIN"/>
    <property type="match status" value="1"/>
</dbReference>
<proteinExistence type="predicted"/>
<organism evidence="2 3">
    <name type="scientific">Armillaria tabescens</name>
    <name type="common">Ringless honey mushroom</name>
    <name type="synonym">Agaricus tabescens</name>
    <dbReference type="NCBI Taxonomy" id="1929756"/>
    <lineage>
        <taxon>Eukaryota</taxon>
        <taxon>Fungi</taxon>
        <taxon>Dikarya</taxon>
        <taxon>Basidiomycota</taxon>
        <taxon>Agaricomycotina</taxon>
        <taxon>Agaricomycetes</taxon>
        <taxon>Agaricomycetidae</taxon>
        <taxon>Agaricales</taxon>
        <taxon>Marasmiineae</taxon>
        <taxon>Physalacriaceae</taxon>
        <taxon>Desarmillaria</taxon>
    </lineage>
</organism>
<gene>
    <name evidence="2" type="ORF">EV420DRAFT_1259314</name>
</gene>
<dbReference type="GeneID" id="85350496"/>
<evidence type="ECO:0000313" key="2">
    <source>
        <dbReference type="EMBL" id="KAK0467701.1"/>
    </source>
</evidence>
<protein>
    <recommendedName>
        <fullName evidence="4">DUF4218 domain-containing protein</fullName>
    </recommendedName>
</protein>
<dbReference type="RefSeq" id="XP_060337976.1">
    <property type="nucleotide sequence ID" value="XM_060466948.1"/>
</dbReference>
<feature type="non-terminal residue" evidence="2">
    <location>
        <position position="362"/>
    </location>
</feature>
<reference evidence="2" key="1">
    <citation type="submission" date="2023-06" db="EMBL/GenBank/DDBJ databases">
        <authorList>
            <consortium name="Lawrence Berkeley National Laboratory"/>
            <person name="Ahrendt S."/>
            <person name="Sahu N."/>
            <person name="Indic B."/>
            <person name="Wong-Bajracharya J."/>
            <person name="Merenyi Z."/>
            <person name="Ke H.-M."/>
            <person name="Monk M."/>
            <person name="Kocsube S."/>
            <person name="Drula E."/>
            <person name="Lipzen A."/>
            <person name="Balint B."/>
            <person name="Henrissat B."/>
            <person name="Andreopoulos B."/>
            <person name="Martin F.M."/>
            <person name="Harder C.B."/>
            <person name="Rigling D."/>
            <person name="Ford K.L."/>
            <person name="Foster G.D."/>
            <person name="Pangilinan J."/>
            <person name="Papanicolaou A."/>
            <person name="Barry K."/>
            <person name="LaButti K."/>
            <person name="Viragh M."/>
            <person name="Koriabine M."/>
            <person name="Yan M."/>
            <person name="Riley R."/>
            <person name="Champramary S."/>
            <person name="Plett K.L."/>
            <person name="Tsai I.J."/>
            <person name="Slot J."/>
            <person name="Sipos G."/>
            <person name="Plett J."/>
            <person name="Nagy L.G."/>
            <person name="Grigoriev I.V."/>
        </authorList>
    </citation>
    <scope>NUCLEOTIDE SEQUENCE</scope>
    <source>
        <strain evidence="2">CCBAS 213</strain>
    </source>
</reference>
<keyword evidence="1" id="KW-0732">Signal</keyword>
<dbReference type="AlphaFoldDB" id="A0AA39NL81"/>
<feature type="signal peptide" evidence="1">
    <location>
        <begin position="1"/>
        <end position="27"/>
    </location>
</feature>